<evidence type="ECO:0000313" key="1">
    <source>
        <dbReference type="EMBL" id="SUD90205.1"/>
    </source>
</evidence>
<accession>A0A379LJE3</accession>
<evidence type="ECO:0000313" key="2">
    <source>
        <dbReference type="Proteomes" id="UP000254123"/>
    </source>
</evidence>
<organism evidence="1 2">
    <name type="scientific">Psychrobacter phenylpyruvicus</name>
    <dbReference type="NCBI Taxonomy" id="29432"/>
    <lineage>
        <taxon>Bacteria</taxon>
        <taxon>Pseudomonadati</taxon>
        <taxon>Pseudomonadota</taxon>
        <taxon>Gammaproteobacteria</taxon>
        <taxon>Moraxellales</taxon>
        <taxon>Moraxellaceae</taxon>
        <taxon>Psychrobacter</taxon>
    </lineage>
</organism>
<sequence length="55" mass="6462">MVLKVTSNIRLLQTSNRNTALLYIKLIRLLQKKFNFRGRFAPIVLVISDYLKLLN</sequence>
<dbReference type="EMBL" id="UGVC01000001">
    <property type="protein sequence ID" value="SUD90205.1"/>
    <property type="molecule type" value="Genomic_DNA"/>
</dbReference>
<reference evidence="1 2" key="1">
    <citation type="submission" date="2018-06" db="EMBL/GenBank/DDBJ databases">
        <authorList>
            <consortium name="Pathogen Informatics"/>
            <person name="Doyle S."/>
        </authorList>
    </citation>
    <scope>NUCLEOTIDE SEQUENCE [LARGE SCALE GENOMIC DNA]</scope>
    <source>
        <strain evidence="1 2">NCTC10526</strain>
    </source>
</reference>
<name>A0A379LJE3_9GAMM</name>
<keyword evidence="2" id="KW-1185">Reference proteome</keyword>
<gene>
    <name evidence="1" type="ORF">NCTC10526_00528</name>
</gene>
<proteinExistence type="predicted"/>
<dbReference type="Proteomes" id="UP000254123">
    <property type="component" value="Unassembled WGS sequence"/>
</dbReference>
<dbReference type="AlphaFoldDB" id="A0A379LJE3"/>
<protein>
    <submittedName>
        <fullName evidence="1">Uncharacterized protein</fullName>
    </submittedName>
</protein>